<evidence type="ECO:0000256" key="2">
    <source>
        <dbReference type="ARBA" id="ARBA00008053"/>
    </source>
</evidence>
<proteinExistence type="inferred from homology"/>
<keyword evidence="6" id="KW-0175">Coiled coil</keyword>
<reference evidence="8 9" key="1">
    <citation type="submission" date="2016-11" db="EMBL/GenBank/DDBJ databases">
        <authorList>
            <person name="Jaros S."/>
            <person name="Januszkiewicz K."/>
            <person name="Wedrychowicz H."/>
        </authorList>
    </citation>
    <scope>NUCLEOTIDE SEQUENCE [LARGE SCALE GENOMIC DNA]</scope>
    <source>
        <strain evidence="8 9">DSM 5091</strain>
    </source>
</reference>
<evidence type="ECO:0000256" key="6">
    <source>
        <dbReference type="SAM" id="Coils"/>
    </source>
</evidence>
<gene>
    <name evidence="8" type="ORF">SAMN02745165_02569</name>
</gene>
<dbReference type="Pfam" id="PF04286">
    <property type="entry name" value="DUF445"/>
    <property type="match status" value="2"/>
</dbReference>
<dbReference type="EMBL" id="FQZT01000009">
    <property type="protein sequence ID" value="SHJ51783.1"/>
    <property type="molecule type" value="Genomic_DNA"/>
</dbReference>
<protein>
    <submittedName>
        <fullName evidence="8">Uncharacterized membrane protein YheB, UPF0754 family</fullName>
    </submittedName>
</protein>
<dbReference type="STRING" id="1122189.SAMN02745165_02569"/>
<name>A0A1M6JYN2_MALRU</name>
<keyword evidence="5 7" id="KW-0472">Membrane</keyword>
<keyword evidence="4 7" id="KW-1133">Transmembrane helix</keyword>
<dbReference type="RefSeq" id="WP_072909135.1">
    <property type="nucleotide sequence ID" value="NZ_FQZT01000009.1"/>
</dbReference>
<accession>A0A1M6JYN2</accession>
<dbReference type="OrthoDB" id="3631561at2"/>
<sequence>MDYQQYLPYLIPPLLGALIGYVTNYIAIRMLFRPLRPWRFLGIRIPLTPGIIPSKRGELARKMGEMVGEHLLTVDDVGRAFEKDSIQRELRLAVTDKLGVFLDRELGPLESLIPDRFRARFRELVDLLRGKVVKLVFDYLQSDAFEQKLRDYLQRQGDQLLARDLASFLTPQRYRDLQLHLDGKYAEFFQSPKVANAVGNYIDAKTEKLFSSDKPLKDVLPKDLVELLLAQLEKELPPLAEKFGGMLYDPQFRKRLVKKGKKAIDSFLDSLGGLAGLLSGFIDLNKIYDKIPEFLDKAGDEIAKWLREAETQEQLAKLLRERVDMLLERSLASYLEKLPYEKVVGTRQFIRNQVVETIQSRKTIDTALILTESAIDRIKDRSFDNLLRTTMPDGGVERARNQLAEKLLSVIRSAEARQALETILTEQSEEWIYRKPLGLLSARLPGDLRSELEAAVCQLVEELLKKEAPRLVETLNVKKMVEEKVNGLDILQVEGLLMGIMKEQFKYINLFGALLGFLIGFINLLALQFM</sequence>
<dbReference type="AlphaFoldDB" id="A0A1M6JYN2"/>
<dbReference type="Proteomes" id="UP000184171">
    <property type="component" value="Unassembled WGS sequence"/>
</dbReference>
<dbReference type="GO" id="GO:0012505">
    <property type="term" value="C:endomembrane system"/>
    <property type="evidence" value="ECO:0007669"/>
    <property type="project" value="UniProtKB-SubCell"/>
</dbReference>
<feature type="transmembrane region" description="Helical" evidence="7">
    <location>
        <begin position="507"/>
        <end position="529"/>
    </location>
</feature>
<evidence type="ECO:0000256" key="4">
    <source>
        <dbReference type="ARBA" id="ARBA00022989"/>
    </source>
</evidence>
<comment type="similarity">
    <text evidence="2">Belongs to the UPF0754 family.</text>
</comment>
<keyword evidence="9" id="KW-1185">Reference proteome</keyword>
<evidence type="ECO:0000313" key="8">
    <source>
        <dbReference type="EMBL" id="SHJ51783.1"/>
    </source>
</evidence>
<comment type="subcellular location">
    <subcellularLocation>
        <location evidence="1">Endomembrane system</location>
    </subcellularLocation>
</comment>
<evidence type="ECO:0000256" key="3">
    <source>
        <dbReference type="ARBA" id="ARBA00022692"/>
    </source>
</evidence>
<organism evidence="8 9">
    <name type="scientific">Malonomonas rubra DSM 5091</name>
    <dbReference type="NCBI Taxonomy" id="1122189"/>
    <lineage>
        <taxon>Bacteria</taxon>
        <taxon>Pseudomonadati</taxon>
        <taxon>Thermodesulfobacteriota</taxon>
        <taxon>Desulfuromonadia</taxon>
        <taxon>Desulfuromonadales</taxon>
        <taxon>Geopsychrobacteraceae</taxon>
        <taxon>Malonomonas</taxon>
    </lineage>
</organism>
<dbReference type="InterPro" id="IPR007383">
    <property type="entry name" value="DUF445"/>
</dbReference>
<evidence type="ECO:0000256" key="7">
    <source>
        <dbReference type="SAM" id="Phobius"/>
    </source>
</evidence>
<feature type="coiled-coil region" evidence="6">
    <location>
        <begin position="295"/>
        <end position="329"/>
    </location>
</feature>
<evidence type="ECO:0000313" key="9">
    <source>
        <dbReference type="Proteomes" id="UP000184171"/>
    </source>
</evidence>
<evidence type="ECO:0000256" key="5">
    <source>
        <dbReference type="ARBA" id="ARBA00023136"/>
    </source>
</evidence>
<evidence type="ECO:0000256" key="1">
    <source>
        <dbReference type="ARBA" id="ARBA00004308"/>
    </source>
</evidence>
<feature type="transmembrane region" description="Helical" evidence="7">
    <location>
        <begin position="6"/>
        <end position="28"/>
    </location>
</feature>
<keyword evidence="3 7" id="KW-0812">Transmembrane</keyword>
<dbReference type="PANTHER" id="PTHR35791:SF1">
    <property type="entry name" value="UPF0754 MEMBRANE PROTEIN YHEB"/>
    <property type="match status" value="1"/>
</dbReference>
<dbReference type="PANTHER" id="PTHR35791">
    <property type="entry name" value="UPF0754 MEMBRANE PROTEIN YHEB"/>
    <property type="match status" value="1"/>
</dbReference>